<organism evidence="1 2">
    <name type="scientific">Polaribacter sejongensis</name>
    <dbReference type="NCBI Taxonomy" id="985043"/>
    <lineage>
        <taxon>Bacteria</taxon>
        <taxon>Pseudomonadati</taxon>
        <taxon>Bacteroidota</taxon>
        <taxon>Flavobacteriia</taxon>
        <taxon>Flavobacteriales</taxon>
        <taxon>Flavobacteriaceae</taxon>
    </lineage>
</organism>
<evidence type="ECO:0000313" key="1">
    <source>
        <dbReference type="EMBL" id="MDN3619558.1"/>
    </source>
</evidence>
<accession>A0AAJ1VG79</accession>
<name>A0AAJ1VG79_9FLAO</name>
<reference evidence="1 2" key="1">
    <citation type="journal article" date="2014" name="Int. J. Syst. Evol. Microbiol.">
        <title>Complete genome sequence of Corynebacterium casei LMG S-19264T (=DSM 44701T), isolated from a smear-ripened cheese.</title>
        <authorList>
            <consortium name="US DOE Joint Genome Institute (JGI-PGF)"/>
            <person name="Walter F."/>
            <person name="Albersmeier A."/>
            <person name="Kalinowski J."/>
            <person name="Ruckert C."/>
        </authorList>
    </citation>
    <scope>NUCLEOTIDE SEQUENCE [LARGE SCALE GENOMIC DNA]</scope>
    <source>
        <strain evidence="1 2">CECT 8670</strain>
    </source>
</reference>
<gene>
    <name evidence="1" type="ORF">QWY81_08850</name>
</gene>
<dbReference type="EMBL" id="JAUFQH010000006">
    <property type="protein sequence ID" value="MDN3619558.1"/>
    <property type="molecule type" value="Genomic_DNA"/>
</dbReference>
<dbReference type="Proteomes" id="UP001228636">
    <property type="component" value="Unassembled WGS sequence"/>
</dbReference>
<dbReference type="Gene3D" id="1.10.10.10">
    <property type="entry name" value="Winged helix-like DNA-binding domain superfamily/Winged helix DNA-binding domain"/>
    <property type="match status" value="1"/>
</dbReference>
<comment type="caution">
    <text evidence="1">The sequence shown here is derived from an EMBL/GenBank/DDBJ whole genome shotgun (WGS) entry which is preliminary data.</text>
</comment>
<sequence>MLAGVIDGFEEGITNKKFISITKTSKATATRDLQNLLEMNVLKLLGKGPNTSYQINFDKI</sequence>
<dbReference type="AlphaFoldDB" id="A0AAJ1VG79"/>
<evidence type="ECO:0008006" key="3">
    <source>
        <dbReference type="Google" id="ProtNLM"/>
    </source>
</evidence>
<dbReference type="InterPro" id="IPR036388">
    <property type="entry name" value="WH-like_DNA-bd_sf"/>
</dbReference>
<protein>
    <recommendedName>
        <fullName evidence="3">Fic family protein</fullName>
    </recommendedName>
</protein>
<evidence type="ECO:0000313" key="2">
    <source>
        <dbReference type="Proteomes" id="UP001228636"/>
    </source>
</evidence>
<proteinExistence type="predicted"/>
<dbReference type="RefSeq" id="WP_208889488.1">
    <property type="nucleotide sequence ID" value="NZ_CP019336.1"/>
</dbReference>